<dbReference type="AlphaFoldDB" id="A0A5C6RHV1"/>
<comment type="caution">
    <text evidence="1">The sequence shown here is derived from an EMBL/GenBank/DDBJ whole genome shotgun (WGS) entry which is preliminary data.</text>
</comment>
<keyword evidence="2" id="KW-1185">Reference proteome</keyword>
<protein>
    <submittedName>
        <fullName evidence="1">Uncharacterized protein</fullName>
    </submittedName>
</protein>
<reference evidence="1 2" key="1">
    <citation type="submission" date="2019-08" db="EMBL/GenBank/DDBJ databases">
        <title>Genome of Phaeodactylibacter luteus.</title>
        <authorList>
            <person name="Bowman J.P."/>
        </authorList>
    </citation>
    <scope>NUCLEOTIDE SEQUENCE [LARGE SCALE GENOMIC DNA]</scope>
    <source>
        <strain evidence="1 2">KCTC 42180</strain>
    </source>
</reference>
<evidence type="ECO:0000313" key="2">
    <source>
        <dbReference type="Proteomes" id="UP000321580"/>
    </source>
</evidence>
<dbReference type="Proteomes" id="UP000321580">
    <property type="component" value="Unassembled WGS sequence"/>
</dbReference>
<name>A0A5C6RHV1_9BACT</name>
<sequence length="327" mass="38236">MKRILPTIIFGTILLIGSDSHNLYSQIDYRDNSVLNRLIININDDDAWNQLETSIQFKDEKKGEKTAFSLLENFIEEIQKDNKDRIDSLSMQILGLSIQGECLQEESKRSKLECGEFIKSLKKLIAKYRMIKNLEIENRERYCDYLELYDKSIPAEFGRFRSNLIGHGCGGIVGGIDIYYGIIEYTMIIENVIRYDCSSDKAEMGTVLFSDLIGNSTGDRVKDPRIIDLLSNRLKEHIREMGCNSRLETDRAIQEFKNEARLLKGVWYSYTTEVCGLRVRFESSFEPKEEWTKKEKRKMERGKIFKTKRQIIKEFKQTVFYEVLSEK</sequence>
<evidence type="ECO:0000313" key="1">
    <source>
        <dbReference type="EMBL" id="TXB61683.1"/>
    </source>
</evidence>
<gene>
    <name evidence="1" type="ORF">FRY97_18045</name>
</gene>
<proteinExistence type="predicted"/>
<dbReference type="EMBL" id="VOOR01000049">
    <property type="protein sequence ID" value="TXB61683.1"/>
    <property type="molecule type" value="Genomic_DNA"/>
</dbReference>
<organism evidence="1 2">
    <name type="scientific">Phaeodactylibacter luteus</name>
    <dbReference type="NCBI Taxonomy" id="1564516"/>
    <lineage>
        <taxon>Bacteria</taxon>
        <taxon>Pseudomonadati</taxon>
        <taxon>Bacteroidota</taxon>
        <taxon>Saprospiria</taxon>
        <taxon>Saprospirales</taxon>
        <taxon>Haliscomenobacteraceae</taxon>
        <taxon>Phaeodactylibacter</taxon>
    </lineage>
</organism>
<accession>A0A5C6RHV1</accession>
<dbReference type="RefSeq" id="WP_147168970.1">
    <property type="nucleotide sequence ID" value="NZ_VOOR01000049.1"/>
</dbReference>